<proteinExistence type="predicted"/>
<gene>
    <name evidence="2" type="ORF">TNIN_247391</name>
</gene>
<sequence length="125" mass="14712">MVPNVVGYLKSLSTYKTPHQKLKEYKSITPEIDRNFYHFSSDNVPKHQDNLIETLHLNYLKSLHVKSFLEVDSNNLNQIRRIFLSRLALLRKRHWPIQKANPVRLVSSSSHRRLPRDTGVDEHLS</sequence>
<name>A0A8X6WYG5_9ARAC</name>
<dbReference type="Proteomes" id="UP000886998">
    <property type="component" value="Unassembled WGS sequence"/>
</dbReference>
<organism evidence="2 3">
    <name type="scientific">Trichonephila inaurata madagascariensis</name>
    <dbReference type="NCBI Taxonomy" id="2747483"/>
    <lineage>
        <taxon>Eukaryota</taxon>
        <taxon>Metazoa</taxon>
        <taxon>Ecdysozoa</taxon>
        <taxon>Arthropoda</taxon>
        <taxon>Chelicerata</taxon>
        <taxon>Arachnida</taxon>
        <taxon>Araneae</taxon>
        <taxon>Araneomorphae</taxon>
        <taxon>Entelegynae</taxon>
        <taxon>Araneoidea</taxon>
        <taxon>Nephilidae</taxon>
        <taxon>Trichonephila</taxon>
        <taxon>Trichonephila inaurata</taxon>
    </lineage>
</organism>
<feature type="region of interest" description="Disordered" evidence="1">
    <location>
        <begin position="106"/>
        <end position="125"/>
    </location>
</feature>
<keyword evidence="3" id="KW-1185">Reference proteome</keyword>
<dbReference type="EMBL" id="BMAV01003802">
    <property type="protein sequence ID" value="GFY43659.1"/>
    <property type="molecule type" value="Genomic_DNA"/>
</dbReference>
<evidence type="ECO:0000313" key="3">
    <source>
        <dbReference type="Proteomes" id="UP000886998"/>
    </source>
</evidence>
<evidence type="ECO:0000256" key="1">
    <source>
        <dbReference type="SAM" id="MobiDB-lite"/>
    </source>
</evidence>
<reference evidence="2" key="1">
    <citation type="submission" date="2020-08" db="EMBL/GenBank/DDBJ databases">
        <title>Multicomponent nature underlies the extraordinary mechanical properties of spider dragline silk.</title>
        <authorList>
            <person name="Kono N."/>
            <person name="Nakamura H."/>
            <person name="Mori M."/>
            <person name="Yoshida Y."/>
            <person name="Ohtoshi R."/>
            <person name="Malay A.D."/>
            <person name="Moran D.A.P."/>
            <person name="Tomita M."/>
            <person name="Numata K."/>
            <person name="Arakawa K."/>
        </authorList>
    </citation>
    <scope>NUCLEOTIDE SEQUENCE</scope>
</reference>
<dbReference type="AlphaFoldDB" id="A0A8X6WYG5"/>
<comment type="caution">
    <text evidence="2">The sequence shown here is derived from an EMBL/GenBank/DDBJ whole genome shotgun (WGS) entry which is preliminary data.</text>
</comment>
<accession>A0A8X6WYG5</accession>
<protein>
    <submittedName>
        <fullName evidence="2">Uncharacterized protein</fullName>
    </submittedName>
</protein>
<evidence type="ECO:0000313" key="2">
    <source>
        <dbReference type="EMBL" id="GFY43659.1"/>
    </source>
</evidence>
<feature type="compositionally biased region" description="Basic and acidic residues" evidence="1">
    <location>
        <begin position="115"/>
        <end position="125"/>
    </location>
</feature>